<name>A0A0D2HVE2_CLAB1</name>
<dbReference type="InterPro" id="IPR038718">
    <property type="entry name" value="SNF2-like_sf"/>
</dbReference>
<dbReference type="GO" id="GO:0000724">
    <property type="term" value="P:double-strand break repair via homologous recombination"/>
    <property type="evidence" value="ECO:0007669"/>
    <property type="project" value="TreeGrafter"/>
</dbReference>
<dbReference type="PANTHER" id="PTHR45629">
    <property type="entry name" value="SNF2/RAD54 FAMILY MEMBER"/>
    <property type="match status" value="1"/>
</dbReference>
<keyword evidence="2" id="KW-0378">Hydrolase</keyword>
<evidence type="ECO:0000256" key="1">
    <source>
        <dbReference type="ARBA" id="ARBA00022741"/>
    </source>
</evidence>
<feature type="domain" description="Helicase ATP-binding" evidence="5">
    <location>
        <begin position="287"/>
        <end position="456"/>
    </location>
</feature>
<dbReference type="PANTHER" id="PTHR45629:SF7">
    <property type="entry name" value="DNA EXCISION REPAIR PROTEIN ERCC-6-RELATED"/>
    <property type="match status" value="1"/>
</dbReference>
<dbReference type="Pfam" id="PF00271">
    <property type="entry name" value="Helicase_C"/>
    <property type="match status" value="1"/>
</dbReference>
<keyword evidence="3" id="KW-0067">ATP-binding</keyword>
<dbReference type="GO" id="GO:0016787">
    <property type="term" value="F:hydrolase activity"/>
    <property type="evidence" value="ECO:0007669"/>
    <property type="project" value="UniProtKB-KW"/>
</dbReference>
<dbReference type="GO" id="GO:0005634">
    <property type="term" value="C:nucleus"/>
    <property type="evidence" value="ECO:0007669"/>
    <property type="project" value="TreeGrafter"/>
</dbReference>
<reference evidence="7" key="1">
    <citation type="submission" date="2015-01" db="EMBL/GenBank/DDBJ databases">
        <title>The Genome Sequence of Cladophialophora bantiana CBS 173.52.</title>
        <authorList>
            <consortium name="The Broad Institute Genomics Platform"/>
            <person name="Cuomo C."/>
            <person name="de Hoog S."/>
            <person name="Gorbushina A."/>
            <person name="Stielow B."/>
            <person name="Teixiera M."/>
            <person name="Abouelleil A."/>
            <person name="Chapman S.B."/>
            <person name="Priest M."/>
            <person name="Young S.K."/>
            <person name="Wortman J."/>
            <person name="Nusbaum C."/>
            <person name="Birren B."/>
        </authorList>
    </citation>
    <scope>NUCLEOTIDE SEQUENCE [LARGE SCALE GENOMIC DNA]</scope>
    <source>
        <strain evidence="7">CBS 173.52</strain>
    </source>
</reference>
<feature type="domain" description="Helicase C-terminal" evidence="6">
    <location>
        <begin position="611"/>
        <end position="770"/>
    </location>
</feature>
<evidence type="ECO:0000256" key="3">
    <source>
        <dbReference type="ARBA" id="ARBA00022840"/>
    </source>
</evidence>
<feature type="region of interest" description="Disordered" evidence="4">
    <location>
        <begin position="158"/>
        <end position="183"/>
    </location>
</feature>
<evidence type="ECO:0000259" key="6">
    <source>
        <dbReference type="PROSITE" id="PS51194"/>
    </source>
</evidence>
<evidence type="ECO:0000256" key="2">
    <source>
        <dbReference type="ARBA" id="ARBA00022801"/>
    </source>
</evidence>
<dbReference type="InterPro" id="IPR014001">
    <property type="entry name" value="Helicase_ATP-bd"/>
</dbReference>
<dbReference type="InterPro" id="IPR001650">
    <property type="entry name" value="Helicase_C-like"/>
</dbReference>
<organism evidence="7">
    <name type="scientific">Cladophialophora bantiana (strain ATCC 10958 / CBS 173.52 / CDC B-1940 / NIH 8579)</name>
    <name type="common">Xylohypha bantiana</name>
    <dbReference type="NCBI Taxonomy" id="1442370"/>
    <lineage>
        <taxon>Eukaryota</taxon>
        <taxon>Fungi</taxon>
        <taxon>Dikarya</taxon>
        <taxon>Ascomycota</taxon>
        <taxon>Pezizomycotina</taxon>
        <taxon>Eurotiomycetes</taxon>
        <taxon>Chaetothyriomycetidae</taxon>
        <taxon>Chaetothyriales</taxon>
        <taxon>Herpotrichiellaceae</taxon>
        <taxon>Cladophialophora</taxon>
    </lineage>
</organism>
<proteinExistence type="predicted"/>
<dbReference type="GO" id="GO:0007131">
    <property type="term" value="P:reciprocal meiotic recombination"/>
    <property type="evidence" value="ECO:0007669"/>
    <property type="project" value="TreeGrafter"/>
</dbReference>
<dbReference type="InterPro" id="IPR027417">
    <property type="entry name" value="P-loop_NTPase"/>
</dbReference>
<dbReference type="PROSITE" id="PS51194">
    <property type="entry name" value="HELICASE_CTER"/>
    <property type="match status" value="1"/>
</dbReference>
<dbReference type="CDD" id="cd18793">
    <property type="entry name" value="SF2_C_SNF"/>
    <property type="match status" value="1"/>
</dbReference>
<gene>
    <name evidence="7" type="ORF">Z519_11063</name>
</gene>
<feature type="compositionally biased region" description="Polar residues" evidence="4">
    <location>
        <begin position="825"/>
        <end position="837"/>
    </location>
</feature>
<accession>A0A0D2HVE2</accession>
<feature type="compositionally biased region" description="Polar residues" evidence="4">
    <location>
        <begin position="34"/>
        <end position="44"/>
    </location>
</feature>
<dbReference type="InterPro" id="IPR050496">
    <property type="entry name" value="SNF2_RAD54_helicase_repair"/>
</dbReference>
<evidence type="ECO:0000313" key="7">
    <source>
        <dbReference type="EMBL" id="KIW88494.1"/>
    </source>
</evidence>
<sequence>MFSKPFKPLTIRRSIPDSETPDHGTPPAKRRKLSPSNQQAAKNPSNDDRRQPLKSIFNPPSPVTEPNGNGSDGTEGYFSILWRVPTNKKNKTWTDDGVLAVKDGFATLYSKSGRNIGRTAFSAPLLPESNLTISGKEVEVDSQISKHAFLEIVGPKTKSVNTGHKATPASLPAKHSEAQQTKPSIRTQMKAQIQKEKAQVKHQPPQPTCVTSFKQPLKETNILPQRLGESLTPRHDPNAEGALVFRRPRCPPKGRQTVDVVLDPLIGKKLRPHQQEGVKFLYECVMGLRNFDGQGCILADDMGLGKTLTTIALLWTLLRQNPVFKDPPVIRKALIVCPVSLIRNWKREFRKWLGSDRLGVLEFEDQRTRLSSFDGKVYQVMIIGYERLRMVANDLAKGQPIDIVICDEGHRLKTMKNKAAQAIESLNTKRRIILSGTPIQNDLGEFFAMVNFVNDGCLGSQKGFSRDFEKPIMRSRQPDALPTEVERGQDASEELARTTSAFILRRTADILADFLPPKTEYVLFCKPTPAQAKIYRSVLRSPMFHSALRSQETAFQLITILKKLCNSPALMDPNYGNDESTSSLSLVTLNEMLPAGLSRLYQNSLSCKIRILDQLLQQIRSTTNEKVVVISNYTSTLNLIQQLAANSNLSFLRLDGSVAAKKRQVLVDEFNRSTASQCFLFLLSAKAGGVGLNLIGANRLVLFDVDWNPATDDQAVARIHRQGQQRHCKIYRFLTKGGLEERIWQRQVVKRALADSIMQEGANVVSGSYEPATKAHGSNSSFSQEELKDLFRLDEGDGLRTHDLIGCDCKGAGWDEDRQGEGDDIQSQFTGENGTEGSDNRGLEAPLLGSRVLSPTKGSSSSWTTAKGSLGQHTPPTVTELEAKKHQLMQYRHVDTSIVARKDADSDLKGQILSAIDDVCLEYVVTLDQDMIGGGGISYIFKKTRGSQCLSR</sequence>
<dbReference type="GO" id="GO:0015616">
    <property type="term" value="F:DNA translocase activity"/>
    <property type="evidence" value="ECO:0007669"/>
    <property type="project" value="TreeGrafter"/>
</dbReference>
<feature type="compositionally biased region" description="Polar residues" evidence="4">
    <location>
        <begin position="856"/>
        <end position="876"/>
    </location>
</feature>
<dbReference type="InterPro" id="IPR049730">
    <property type="entry name" value="SNF2/RAD54-like_C"/>
</dbReference>
<dbReference type="Gene3D" id="3.40.50.300">
    <property type="entry name" value="P-loop containing nucleotide triphosphate hydrolases"/>
    <property type="match status" value="1"/>
</dbReference>
<evidence type="ECO:0000259" key="5">
    <source>
        <dbReference type="PROSITE" id="PS51192"/>
    </source>
</evidence>
<dbReference type="PROSITE" id="PS51192">
    <property type="entry name" value="HELICASE_ATP_BIND_1"/>
    <property type="match status" value="1"/>
</dbReference>
<dbReference type="EMBL" id="KN846999">
    <property type="protein sequence ID" value="KIW88494.1"/>
    <property type="molecule type" value="Genomic_DNA"/>
</dbReference>
<dbReference type="RefSeq" id="XP_016615163.1">
    <property type="nucleotide sequence ID" value="XM_016768776.1"/>
</dbReference>
<dbReference type="VEuPathDB" id="FungiDB:Z519_11063"/>
<feature type="region of interest" description="Disordered" evidence="4">
    <location>
        <begin position="817"/>
        <end position="876"/>
    </location>
</feature>
<dbReference type="AlphaFoldDB" id="A0A0D2HVE2"/>
<dbReference type="GeneID" id="27703991"/>
<dbReference type="SMART" id="SM00487">
    <property type="entry name" value="DEXDc"/>
    <property type="match status" value="1"/>
</dbReference>
<dbReference type="HOGENOM" id="CLU_000315_10_1_1"/>
<keyword evidence="1" id="KW-0547">Nucleotide-binding</keyword>
<evidence type="ECO:0008006" key="8">
    <source>
        <dbReference type="Google" id="ProtNLM"/>
    </source>
</evidence>
<evidence type="ECO:0000256" key="4">
    <source>
        <dbReference type="SAM" id="MobiDB-lite"/>
    </source>
</evidence>
<dbReference type="InterPro" id="IPR000330">
    <property type="entry name" value="SNF2_N"/>
</dbReference>
<feature type="region of interest" description="Disordered" evidence="4">
    <location>
        <begin position="1"/>
        <end position="74"/>
    </location>
</feature>
<dbReference type="OrthoDB" id="413460at2759"/>
<dbReference type="CDD" id="cd18004">
    <property type="entry name" value="DEXHc_RAD54"/>
    <property type="match status" value="1"/>
</dbReference>
<dbReference type="SMART" id="SM00490">
    <property type="entry name" value="HELICc"/>
    <property type="match status" value="1"/>
</dbReference>
<dbReference type="GO" id="GO:0005524">
    <property type="term" value="F:ATP binding"/>
    <property type="evidence" value="ECO:0007669"/>
    <property type="project" value="InterPro"/>
</dbReference>
<dbReference type="SUPFAM" id="SSF52540">
    <property type="entry name" value="P-loop containing nucleoside triphosphate hydrolases"/>
    <property type="match status" value="2"/>
</dbReference>
<dbReference type="Gene3D" id="1.20.120.850">
    <property type="entry name" value="SWI2/SNF2 ATPases, N-terminal domain"/>
    <property type="match status" value="1"/>
</dbReference>
<dbReference type="FunFam" id="3.40.50.10810:FF:000020">
    <property type="entry name" value="DNA repair and recombination protein RAD54B"/>
    <property type="match status" value="1"/>
</dbReference>
<protein>
    <recommendedName>
        <fullName evidence="8">DNA repair and recombination protein RAD54B</fullName>
    </recommendedName>
</protein>
<dbReference type="Pfam" id="PF00176">
    <property type="entry name" value="SNF2-rel_dom"/>
    <property type="match status" value="1"/>
</dbReference>
<dbReference type="Gene3D" id="3.40.50.10810">
    <property type="entry name" value="Tandem AAA-ATPase domain"/>
    <property type="match status" value="1"/>
</dbReference>